<keyword evidence="1" id="KW-1133">Transmembrane helix</keyword>
<dbReference type="Proteomes" id="UP001140949">
    <property type="component" value="Unassembled WGS sequence"/>
</dbReference>
<keyword evidence="1" id="KW-0812">Transmembrane</keyword>
<reference evidence="2" key="2">
    <citation type="submission" date="2023-04" db="EMBL/GenBank/DDBJ databases">
        <authorList>
            <person name="Bruccoleri R.E."/>
            <person name="Oakeley E.J."/>
            <person name="Faust A.-M."/>
            <person name="Dessus-Babus S."/>
            <person name="Altorfer M."/>
            <person name="Burckhardt D."/>
            <person name="Oertli M."/>
            <person name="Naumann U."/>
            <person name="Petersen F."/>
            <person name="Wong J."/>
        </authorList>
    </citation>
    <scope>NUCLEOTIDE SEQUENCE</scope>
    <source>
        <strain evidence="2">GSM-AAB239-AS_SAM_17_03QT</strain>
        <tissue evidence="2">Leaf</tissue>
    </source>
</reference>
<sequence length="43" mass="5345">MVSSFKTDKQHRFYYHFFPANILFSSFLVIYNHHDYINFLSRI</sequence>
<accession>A0AAX6IFW0</accession>
<comment type="caution">
    <text evidence="2">The sequence shown here is derived from an EMBL/GenBank/DDBJ whole genome shotgun (WGS) entry which is preliminary data.</text>
</comment>
<dbReference type="EMBL" id="JANAVB010002198">
    <property type="protein sequence ID" value="KAJ6851737.1"/>
    <property type="molecule type" value="Genomic_DNA"/>
</dbReference>
<dbReference type="AlphaFoldDB" id="A0AAX6IFW0"/>
<feature type="transmembrane region" description="Helical" evidence="1">
    <location>
        <begin position="12"/>
        <end position="31"/>
    </location>
</feature>
<evidence type="ECO:0000313" key="3">
    <source>
        <dbReference type="Proteomes" id="UP001140949"/>
    </source>
</evidence>
<name>A0AAX6IFW0_IRIPA</name>
<keyword evidence="1" id="KW-0472">Membrane</keyword>
<keyword evidence="3" id="KW-1185">Reference proteome</keyword>
<evidence type="ECO:0000313" key="2">
    <source>
        <dbReference type="EMBL" id="KAJ6851737.1"/>
    </source>
</evidence>
<gene>
    <name evidence="2" type="ORF">M6B38_258535</name>
</gene>
<proteinExistence type="predicted"/>
<protein>
    <submittedName>
        <fullName evidence="2">Uncharacterized protein</fullName>
    </submittedName>
</protein>
<reference evidence="2" key="1">
    <citation type="journal article" date="2023" name="GigaByte">
        <title>Genome assembly of the bearded iris, Iris pallida Lam.</title>
        <authorList>
            <person name="Bruccoleri R.E."/>
            <person name="Oakeley E.J."/>
            <person name="Faust A.M.E."/>
            <person name="Altorfer M."/>
            <person name="Dessus-Babus S."/>
            <person name="Burckhardt D."/>
            <person name="Oertli M."/>
            <person name="Naumann U."/>
            <person name="Petersen F."/>
            <person name="Wong J."/>
        </authorList>
    </citation>
    <scope>NUCLEOTIDE SEQUENCE</scope>
    <source>
        <strain evidence="2">GSM-AAB239-AS_SAM_17_03QT</strain>
    </source>
</reference>
<organism evidence="2 3">
    <name type="scientific">Iris pallida</name>
    <name type="common">Sweet iris</name>
    <dbReference type="NCBI Taxonomy" id="29817"/>
    <lineage>
        <taxon>Eukaryota</taxon>
        <taxon>Viridiplantae</taxon>
        <taxon>Streptophyta</taxon>
        <taxon>Embryophyta</taxon>
        <taxon>Tracheophyta</taxon>
        <taxon>Spermatophyta</taxon>
        <taxon>Magnoliopsida</taxon>
        <taxon>Liliopsida</taxon>
        <taxon>Asparagales</taxon>
        <taxon>Iridaceae</taxon>
        <taxon>Iridoideae</taxon>
        <taxon>Irideae</taxon>
        <taxon>Iris</taxon>
    </lineage>
</organism>
<evidence type="ECO:0000256" key="1">
    <source>
        <dbReference type="SAM" id="Phobius"/>
    </source>
</evidence>